<dbReference type="InterPro" id="IPR027417">
    <property type="entry name" value="P-loop_NTPase"/>
</dbReference>
<feature type="domain" description="Signal transduction histidine kinase osmosensitive K+ channel sensor N-terminal" evidence="5">
    <location>
        <begin position="30"/>
        <end position="238"/>
    </location>
</feature>
<dbReference type="RefSeq" id="WP_048467560.1">
    <property type="nucleotide sequence ID" value="NZ_LABX01000300.1"/>
</dbReference>
<dbReference type="GO" id="GO:0005737">
    <property type="term" value="C:cytoplasm"/>
    <property type="evidence" value="ECO:0007669"/>
    <property type="project" value="UniProtKB-ARBA"/>
</dbReference>
<evidence type="ECO:0000256" key="3">
    <source>
        <dbReference type="ARBA" id="ARBA00023012"/>
    </source>
</evidence>
<accession>A0A0J6S1G7</accession>
<gene>
    <name evidence="6" type="ORF">VP06_30530</name>
</gene>
<feature type="domain" description="UspA" evidence="4">
    <location>
        <begin position="259"/>
        <end position="383"/>
    </location>
</feature>
<dbReference type="CDD" id="cd01987">
    <property type="entry name" value="USP_KdpD-like"/>
    <property type="match status" value="1"/>
</dbReference>
<keyword evidence="3" id="KW-0902">Two-component regulatory system</keyword>
<dbReference type="GO" id="GO:0005886">
    <property type="term" value="C:plasma membrane"/>
    <property type="evidence" value="ECO:0007669"/>
    <property type="project" value="TreeGrafter"/>
</dbReference>
<evidence type="ECO:0000313" key="6">
    <source>
        <dbReference type="EMBL" id="KMO27489.1"/>
    </source>
</evidence>
<evidence type="ECO:0000259" key="5">
    <source>
        <dbReference type="Pfam" id="PF02702"/>
    </source>
</evidence>
<dbReference type="InterPro" id="IPR014729">
    <property type="entry name" value="Rossmann-like_a/b/a_fold"/>
</dbReference>
<keyword evidence="2 6" id="KW-0418">Kinase</keyword>
<dbReference type="GO" id="GO:0000155">
    <property type="term" value="F:phosphorelay sensor kinase activity"/>
    <property type="evidence" value="ECO:0007669"/>
    <property type="project" value="InterPro"/>
</dbReference>
<dbReference type="SUPFAM" id="SSF52402">
    <property type="entry name" value="Adenine nucleotide alpha hydrolases-like"/>
    <property type="match status" value="1"/>
</dbReference>
<proteinExistence type="predicted"/>
<keyword evidence="1" id="KW-0808">Transferase</keyword>
<evidence type="ECO:0000313" key="7">
    <source>
        <dbReference type="Proteomes" id="UP000035929"/>
    </source>
</evidence>
<dbReference type="Pfam" id="PF02702">
    <property type="entry name" value="KdpD"/>
    <property type="match status" value="1"/>
</dbReference>
<dbReference type="PANTHER" id="PTHR45569">
    <property type="entry name" value="SENSOR PROTEIN KDPD"/>
    <property type="match status" value="1"/>
</dbReference>
<comment type="caution">
    <text evidence="6">The sequence shown here is derived from an EMBL/GenBank/DDBJ whole genome shotgun (WGS) entry which is preliminary data.</text>
</comment>
<reference evidence="6 7" key="1">
    <citation type="submission" date="2015-03" db="EMBL/GenBank/DDBJ databases">
        <title>Genome sequencing of Methylobacterium aquaticum DSM16371 type strain.</title>
        <authorList>
            <person name="Chaudhry V."/>
            <person name="Patil P.B."/>
        </authorList>
    </citation>
    <scope>NUCLEOTIDE SEQUENCE [LARGE SCALE GENOMIC DNA]</scope>
    <source>
        <strain evidence="6 7">DSM 16371</strain>
    </source>
</reference>
<dbReference type="FunFam" id="3.40.50.300:FF:000483">
    <property type="entry name" value="Sensor histidine kinase KdpD"/>
    <property type="match status" value="1"/>
</dbReference>
<name>A0A0J6S1G7_9HYPH</name>
<evidence type="ECO:0000259" key="4">
    <source>
        <dbReference type="Pfam" id="PF00582"/>
    </source>
</evidence>
<feature type="non-terminal residue" evidence="6">
    <location>
        <position position="384"/>
    </location>
</feature>
<dbReference type="Proteomes" id="UP000035929">
    <property type="component" value="Unassembled WGS sequence"/>
</dbReference>
<dbReference type="InterPro" id="IPR052023">
    <property type="entry name" value="Histidine_kinase_KdpD"/>
</dbReference>
<dbReference type="Pfam" id="PF00582">
    <property type="entry name" value="Usp"/>
    <property type="match status" value="1"/>
</dbReference>
<dbReference type="PANTHER" id="PTHR45569:SF1">
    <property type="entry name" value="SENSOR PROTEIN KDPD"/>
    <property type="match status" value="1"/>
</dbReference>
<protein>
    <submittedName>
        <fullName evidence="6">Histidine kinase</fullName>
    </submittedName>
</protein>
<dbReference type="EMBL" id="LABX01000300">
    <property type="protein sequence ID" value="KMO27489.1"/>
    <property type="molecule type" value="Genomic_DNA"/>
</dbReference>
<dbReference type="InterPro" id="IPR003852">
    <property type="entry name" value="Sig_transdc_His_kinase_KdpD_N"/>
</dbReference>
<dbReference type="Gene3D" id="3.40.50.300">
    <property type="entry name" value="P-loop containing nucleotide triphosphate hydrolases"/>
    <property type="match status" value="1"/>
</dbReference>
<evidence type="ECO:0000256" key="2">
    <source>
        <dbReference type="ARBA" id="ARBA00022777"/>
    </source>
</evidence>
<dbReference type="AlphaFoldDB" id="A0A0J6S1G7"/>
<dbReference type="Gene3D" id="3.40.50.620">
    <property type="entry name" value="HUPs"/>
    <property type="match status" value="1"/>
</dbReference>
<evidence type="ECO:0000256" key="1">
    <source>
        <dbReference type="ARBA" id="ARBA00022679"/>
    </source>
</evidence>
<organism evidence="6 7">
    <name type="scientific">Methylobacterium aquaticum</name>
    <dbReference type="NCBI Taxonomy" id="270351"/>
    <lineage>
        <taxon>Bacteria</taxon>
        <taxon>Pseudomonadati</taxon>
        <taxon>Pseudomonadota</taxon>
        <taxon>Alphaproteobacteria</taxon>
        <taxon>Hyphomicrobiales</taxon>
        <taxon>Methylobacteriaceae</taxon>
        <taxon>Methylobacterium</taxon>
    </lineage>
</organism>
<dbReference type="InterPro" id="IPR006016">
    <property type="entry name" value="UspA"/>
</dbReference>
<sequence length="384" mass="42417">MRDTARPPRAGHRPSPDALLAQARRETPGRGRLKIFLGAAPGVGKTYEMLTTAHARRREGVDVVVGVVETHGRPETEALVAGLEVLARRTVPYGGGTLDEMDLDGLLARKPRLALVDELAHTNAPGSRHPKRYLDVEELLQAGIDVHTTLNIQHVESLNDVVAQITRIRVRETVPDSILDRADDIEVIDLSPDDLIRRLQEGKVYLPRQAERALKHYFSPGNLTALRELALRRTAQQVDDQLVTHMRAHAIPGPWAAGERVLVCVSEDPRSGSLVRYAKRLADRLRAPFTALTIESRRSASLSDAERDRIAETLRLAERLGAETATLPSQGRIADDVIGFAREHNVTHVVVGKSARSRWFELLHGSVVHDLLRRSGPISVHVVA</sequence>